<dbReference type="RefSeq" id="XP_013384600.1">
    <property type="nucleotide sequence ID" value="XM_013529146.1"/>
</dbReference>
<dbReference type="InParanoid" id="A0A1S3HEZ4"/>
<dbReference type="GeneID" id="106154697"/>
<feature type="domain" description="YHYH" evidence="3">
    <location>
        <begin position="109"/>
        <end position="153"/>
    </location>
</feature>
<dbReference type="OrthoDB" id="197925at2759"/>
<evidence type="ECO:0000256" key="2">
    <source>
        <dbReference type="SAM" id="SignalP"/>
    </source>
</evidence>
<keyword evidence="2" id="KW-0732">Signal</keyword>
<feature type="region of interest" description="Disordered" evidence="1">
    <location>
        <begin position="194"/>
        <end position="219"/>
    </location>
</feature>
<organism evidence="4 5">
    <name type="scientific">Lingula anatina</name>
    <name type="common">Brachiopod</name>
    <name type="synonym">Lingula unguis</name>
    <dbReference type="NCBI Taxonomy" id="7574"/>
    <lineage>
        <taxon>Eukaryota</taxon>
        <taxon>Metazoa</taxon>
        <taxon>Spiralia</taxon>
        <taxon>Lophotrochozoa</taxon>
        <taxon>Brachiopoda</taxon>
        <taxon>Linguliformea</taxon>
        <taxon>Lingulata</taxon>
        <taxon>Lingulida</taxon>
        <taxon>Linguloidea</taxon>
        <taxon>Lingulidae</taxon>
        <taxon>Lingula</taxon>
    </lineage>
</organism>
<dbReference type="Pfam" id="PF14240">
    <property type="entry name" value="YHYH"/>
    <property type="match status" value="1"/>
</dbReference>
<gene>
    <name evidence="5" type="primary">LOC106154697</name>
</gene>
<evidence type="ECO:0000313" key="5">
    <source>
        <dbReference type="RefSeq" id="XP_013384600.1"/>
    </source>
</evidence>
<protein>
    <submittedName>
        <fullName evidence="5">Uncharacterized protein LOC106154697</fullName>
    </submittedName>
</protein>
<reference evidence="5" key="1">
    <citation type="submission" date="2025-08" db="UniProtKB">
        <authorList>
            <consortium name="RefSeq"/>
        </authorList>
    </citation>
    <scope>IDENTIFICATION</scope>
    <source>
        <tissue evidence="5">Gonads</tissue>
    </source>
</reference>
<evidence type="ECO:0000259" key="3">
    <source>
        <dbReference type="Pfam" id="PF14240"/>
    </source>
</evidence>
<sequence length="243" mass="25798">MAISTSFLFLAFTCFMRSVSGLTNSEKNAFSTAVTFTTGASDYTINSTGLPDHQTSSVNPNSATNQNYNYKIPRTPSGSNKYCLPMGPIGIGTADQLIAVAFDGFPIYGTYASDLNRNITNADLDECHGRTVNGQYRYHVTAEWPYYLGCFRGSILSQPSGTMLNVPTSVVCTNTAASHMCSCPDGKTYTSSPGNNCTNSGGQQGSSRPPPSTTVGTGSNGNGNAEFVASLYVVFGSFLLFVF</sequence>
<dbReference type="InterPro" id="IPR025924">
    <property type="entry name" value="YHYH_dom"/>
</dbReference>
<feature type="signal peptide" evidence="2">
    <location>
        <begin position="1"/>
        <end position="21"/>
    </location>
</feature>
<feature type="chain" id="PRO_5010320795" evidence="2">
    <location>
        <begin position="22"/>
        <end position="243"/>
    </location>
</feature>
<dbReference type="AlphaFoldDB" id="A0A1S3HEZ4"/>
<dbReference type="Proteomes" id="UP000085678">
    <property type="component" value="Unplaced"/>
</dbReference>
<dbReference type="KEGG" id="lak:106154697"/>
<proteinExistence type="predicted"/>
<evidence type="ECO:0000256" key="1">
    <source>
        <dbReference type="SAM" id="MobiDB-lite"/>
    </source>
</evidence>
<name>A0A1S3HEZ4_LINAN</name>
<keyword evidence="4" id="KW-1185">Reference proteome</keyword>
<accession>A0A1S3HEZ4</accession>
<feature type="region of interest" description="Disordered" evidence="1">
    <location>
        <begin position="49"/>
        <end position="68"/>
    </location>
</feature>
<evidence type="ECO:0000313" key="4">
    <source>
        <dbReference type="Proteomes" id="UP000085678"/>
    </source>
</evidence>